<dbReference type="EMBL" id="JAEPWM010000001">
    <property type="protein sequence ID" value="MBK6005324.1"/>
    <property type="molecule type" value="Genomic_DNA"/>
</dbReference>
<dbReference type="RefSeq" id="WP_201166668.1">
    <property type="nucleotide sequence ID" value="NZ_JAEPWM010000001.1"/>
</dbReference>
<dbReference type="Proteomes" id="UP000630528">
    <property type="component" value="Unassembled WGS sequence"/>
</dbReference>
<gene>
    <name evidence="2" type="ORF">JJB11_04395</name>
</gene>
<evidence type="ECO:0000256" key="1">
    <source>
        <dbReference type="SAM" id="MobiDB-lite"/>
    </source>
</evidence>
<reference evidence="2" key="1">
    <citation type="journal article" date="2012" name="J. Microbiol. Biotechnol.">
        <title>Ramlibacter ginsenosidimutans sp. nov., with ginsenoside-converting activity.</title>
        <authorList>
            <person name="Wang L."/>
            <person name="An D.S."/>
            <person name="Kim S.G."/>
            <person name="Jin F.X."/>
            <person name="Kim S.C."/>
            <person name="Lee S.T."/>
            <person name="Im W.T."/>
        </authorList>
    </citation>
    <scope>NUCLEOTIDE SEQUENCE</scope>
    <source>
        <strain evidence="2">KACC 17527</strain>
    </source>
</reference>
<sequence length="88" mass="9895">MKCIDEGRHSEASRVVSRRLLWSHYGRPTAWLLLLVGACTLVVIKSAEVRQEFSCGEARDAHAVPAPHRDVGPEEFQRRAGDLPRRSC</sequence>
<keyword evidence="3" id="KW-1185">Reference proteome</keyword>
<evidence type="ECO:0000313" key="2">
    <source>
        <dbReference type="EMBL" id="MBK6005324.1"/>
    </source>
</evidence>
<comment type="caution">
    <text evidence="2">The sequence shown here is derived from an EMBL/GenBank/DDBJ whole genome shotgun (WGS) entry which is preliminary data.</text>
</comment>
<reference evidence="2" key="2">
    <citation type="submission" date="2021-01" db="EMBL/GenBank/DDBJ databases">
        <authorList>
            <person name="Kang M."/>
        </authorList>
    </citation>
    <scope>NUCLEOTIDE SEQUENCE</scope>
    <source>
        <strain evidence="2">KACC 17527</strain>
    </source>
</reference>
<feature type="region of interest" description="Disordered" evidence="1">
    <location>
        <begin position="64"/>
        <end position="88"/>
    </location>
</feature>
<proteinExistence type="predicted"/>
<name>A0A934TPX6_9BURK</name>
<accession>A0A934TPX6</accession>
<dbReference type="AlphaFoldDB" id="A0A934TPX6"/>
<organism evidence="2 3">
    <name type="scientific">Ramlibacter ginsenosidimutans</name>
    <dbReference type="NCBI Taxonomy" id="502333"/>
    <lineage>
        <taxon>Bacteria</taxon>
        <taxon>Pseudomonadati</taxon>
        <taxon>Pseudomonadota</taxon>
        <taxon>Betaproteobacteria</taxon>
        <taxon>Burkholderiales</taxon>
        <taxon>Comamonadaceae</taxon>
        <taxon>Ramlibacter</taxon>
    </lineage>
</organism>
<evidence type="ECO:0000313" key="3">
    <source>
        <dbReference type="Proteomes" id="UP000630528"/>
    </source>
</evidence>
<protein>
    <submittedName>
        <fullName evidence="2">Uncharacterized protein</fullName>
    </submittedName>
</protein>